<dbReference type="GO" id="GO:0005858">
    <property type="term" value="C:axonemal dynein complex"/>
    <property type="evidence" value="ECO:0007669"/>
    <property type="project" value="InterPro"/>
</dbReference>
<organism evidence="14 15">
    <name type="scientific">Dufourea novaeangliae</name>
    <name type="common">Sweat bee</name>
    <dbReference type="NCBI Taxonomy" id="178035"/>
    <lineage>
        <taxon>Eukaryota</taxon>
        <taxon>Metazoa</taxon>
        <taxon>Ecdysozoa</taxon>
        <taxon>Arthropoda</taxon>
        <taxon>Hexapoda</taxon>
        <taxon>Insecta</taxon>
        <taxon>Pterygota</taxon>
        <taxon>Neoptera</taxon>
        <taxon>Endopterygota</taxon>
        <taxon>Hymenoptera</taxon>
        <taxon>Apocrita</taxon>
        <taxon>Aculeata</taxon>
        <taxon>Apoidea</taxon>
        <taxon>Anthophila</taxon>
        <taxon>Halictidae</taxon>
        <taxon>Rophitinae</taxon>
        <taxon>Dufourea</taxon>
    </lineage>
</organism>
<evidence type="ECO:0000256" key="9">
    <source>
        <dbReference type="ARBA" id="ARBA00038424"/>
    </source>
</evidence>
<dbReference type="GO" id="GO:0060285">
    <property type="term" value="P:cilium-dependent cell motility"/>
    <property type="evidence" value="ECO:0007669"/>
    <property type="project" value="TreeGrafter"/>
</dbReference>
<protein>
    <recommendedName>
        <fullName evidence="10">Dynein regulatory complex subunit 2</fullName>
    </recommendedName>
    <alternativeName>
        <fullName evidence="11">Coiled-coil domain-containing protein 65</fullName>
    </alternativeName>
</protein>
<feature type="domain" description="Dynein regulatory complex protein 1/2 N-terminal" evidence="13">
    <location>
        <begin position="28"/>
        <end position="124"/>
    </location>
</feature>
<name>A0A154NYH2_DUFNO</name>
<keyword evidence="4" id="KW-0175">Coiled coil</keyword>
<dbReference type="GO" id="GO:0070286">
    <property type="term" value="P:axonemal dynein complex assembly"/>
    <property type="evidence" value="ECO:0007669"/>
    <property type="project" value="InterPro"/>
</dbReference>
<dbReference type="STRING" id="178035.A0A154NYH2"/>
<keyword evidence="5" id="KW-0969">Cilium</keyword>
<keyword evidence="6" id="KW-0206">Cytoskeleton</keyword>
<evidence type="ECO:0000313" key="15">
    <source>
        <dbReference type="Proteomes" id="UP000076502"/>
    </source>
</evidence>
<comment type="similarity">
    <text evidence="9">Belongs to the DRC2 family.</text>
</comment>
<accession>A0A154NYH2</accession>
<evidence type="ECO:0000256" key="7">
    <source>
        <dbReference type="ARBA" id="ARBA00023273"/>
    </source>
</evidence>
<dbReference type="EMBL" id="KQ434782">
    <property type="protein sequence ID" value="KZC04631.1"/>
    <property type="molecule type" value="Genomic_DNA"/>
</dbReference>
<evidence type="ECO:0000256" key="12">
    <source>
        <dbReference type="ARBA" id="ARBA00045865"/>
    </source>
</evidence>
<dbReference type="InterPro" id="IPR039750">
    <property type="entry name" value="DRC1/DRC2"/>
</dbReference>
<evidence type="ECO:0000256" key="8">
    <source>
        <dbReference type="ARBA" id="ARBA00037841"/>
    </source>
</evidence>
<dbReference type="PANTHER" id="PTHR21625">
    <property type="entry name" value="NYD-SP28 PROTEIN"/>
    <property type="match status" value="1"/>
</dbReference>
<sequence>MIKQRKSSKSTKFARMSEEERARYLQNRAEFELEAKKRKQQLIATYIKNKLKHEEVFSKINTAKLNEKWRLVLQQIQCKELYDNVKHLCESFNSILNIKDKTISQLQSELKVADQDHKKLQEVHIILINNIIGKYKQKLEDLHNLCKLEDIKYIDVVELHHLKNNMKESYKKMQSIILKKQKMFEEEKCTTKTRNAINTHNLLILEKDITSNLTHQSSENMENLWDQLHKTLTEYERVTKNKRKQYEYLKEQDNIYQLCILQYPKTHILLQNVIESLKHNIQVLTLKRKEQVANLKITDAVAKMKIKNIKQYFAMTQAIDFLQLKKLTVASNDVLKSLQKSMKKSSTILEIITVCSNLEPHFVYFKNYFMENEVTFTSLLCNIKTFEYKTDQFWKQYNYIAADNILLRKGCNMLSLENKRLSCKLQTHVVAICGIPAMHSIVSTST</sequence>
<comment type="function">
    <text evidence="12">Component of the nexin-dynein regulatory complex (N-DRC), a key regulator of ciliary/flagellar motility which maintains the alignment and integrity of the distal axoneme and regulates microtubule sliding in motile axonemes. Plays a critical role in the assembly of N-DRC and also stabilizes the assembly of multiple inner dynein arms and radial spokes. Coassembles with DRC1 to form a central scaffold needed for assembly of the N-DRC and its attachment to the outer doublet microtubules.</text>
</comment>
<evidence type="ECO:0000256" key="10">
    <source>
        <dbReference type="ARBA" id="ARBA00040899"/>
    </source>
</evidence>
<dbReference type="GO" id="GO:0003352">
    <property type="term" value="P:regulation of cilium movement"/>
    <property type="evidence" value="ECO:0007669"/>
    <property type="project" value="TreeGrafter"/>
</dbReference>
<keyword evidence="3" id="KW-0282">Flagellum</keyword>
<proteinExistence type="inferred from homology"/>
<reference evidence="14 15" key="1">
    <citation type="submission" date="2015-07" db="EMBL/GenBank/DDBJ databases">
        <title>The genome of Dufourea novaeangliae.</title>
        <authorList>
            <person name="Pan H."/>
            <person name="Kapheim K."/>
        </authorList>
    </citation>
    <scope>NUCLEOTIDE SEQUENCE [LARGE SCALE GENOMIC DNA]</scope>
    <source>
        <strain evidence="14">0120121106</strain>
        <tissue evidence="14">Whole body</tissue>
    </source>
</reference>
<evidence type="ECO:0000256" key="1">
    <source>
        <dbReference type="ARBA" id="ARBA00004611"/>
    </source>
</evidence>
<evidence type="ECO:0000259" key="13">
    <source>
        <dbReference type="Pfam" id="PF14772"/>
    </source>
</evidence>
<dbReference type="OrthoDB" id="8434295at2759"/>
<keyword evidence="15" id="KW-1185">Reference proteome</keyword>
<dbReference type="Proteomes" id="UP000076502">
    <property type="component" value="Unassembled WGS sequence"/>
</dbReference>
<dbReference type="Pfam" id="PF14772">
    <property type="entry name" value="NYD-SP28"/>
    <property type="match status" value="1"/>
</dbReference>
<evidence type="ECO:0000256" key="6">
    <source>
        <dbReference type="ARBA" id="ARBA00023212"/>
    </source>
</evidence>
<keyword evidence="7" id="KW-0966">Cell projection</keyword>
<evidence type="ECO:0000256" key="11">
    <source>
        <dbReference type="ARBA" id="ARBA00041517"/>
    </source>
</evidence>
<dbReference type="InterPro" id="IPR039505">
    <property type="entry name" value="DRC1/2_N"/>
</dbReference>
<comment type="subcellular location">
    <subcellularLocation>
        <location evidence="1">Cytoplasm</location>
        <location evidence="1">Cytoskeleton</location>
        <location evidence="1">Flagellum axoneme</location>
    </subcellularLocation>
    <subcellularLocation>
        <location evidence="8">Cytoplasm</location>
        <location evidence="8">Cytoskeleton</location>
        <location evidence="8">Flagellum basal body</location>
    </subcellularLocation>
</comment>
<dbReference type="AlphaFoldDB" id="A0A154NYH2"/>
<evidence type="ECO:0000256" key="4">
    <source>
        <dbReference type="ARBA" id="ARBA00023054"/>
    </source>
</evidence>
<evidence type="ECO:0000256" key="5">
    <source>
        <dbReference type="ARBA" id="ARBA00023069"/>
    </source>
</evidence>
<evidence type="ECO:0000256" key="3">
    <source>
        <dbReference type="ARBA" id="ARBA00022846"/>
    </source>
</evidence>
<dbReference type="PANTHER" id="PTHR21625:SF0">
    <property type="entry name" value="DYNEIN REGULATORY COMPLEX SUBUNIT 2"/>
    <property type="match status" value="1"/>
</dbReference>
<evidence type="ECO:0000313" key="14">
    <source>
        <dbReference type="EMBL" id="KZC04631.1"/>
    </source>
</evidence>
<evidence type="ECO:0000256" key="2">
    <source>
        <dbReference type="ARBA" id="ARBA00022490"/>
    </source>
</evidence>
<keyword evidence="2" id="KW-0963">Cytoplasm</keyword>
<gene>
    <name evidence="14" type="ORF">WN55_00706</name>
</gene>